<feature type="coiled-coil region" evidence="4">
    <location>
        <begin position="441"/>
        <end position="475"/>
    </location>
</feature>
<organism evidence="8 9">
    <name type="scientific">Helicobacter cetorum (strain ATCC BAA-429 / MIT 00-7128)</name>
    <dbReference type="NCBI Taxonomy" id="182217"/>
    <lineage>
        <taxon>Bacteria</taxon>
        <taxon>Pseudomonadati</taxon>
        <taxon>Campylobacterota</taxon>
        <taxon>Epsilonproteobacteria</taxon>
        <taxon>Campylobacterales</taxon>
        <taxon>Helicobacteraceae</taxon>
        <taxon>Helicobacter</taxon>
    </lineage>
</organism>
<evidence type="ECO:0000256" key="3">
    <source>
        <dbReference type="PROSITE-ProRule" id="PRU00284"/>
    </source>
</evidence>
<evidence type="ECO:0000259" key="6">
    <source>
        <dbReference type="PROSITE" id="PS50111"/>
    </source>
</evidence>
<evidence type="ECO:0000256" key="1">
    <source>
        <dbReference type="ARBA" id="ARBA00023224"/>
    </source>
</evidence>
<reference evidence="9" key="1">
    <citation type="submission" date="2012-04" db="EMBL/GenBank/DDBJ databases">
        <title>Complete genome sequence of Helicobacter cetorum strain MIT 00-7128.</title>
        <authorList>
            <person name="Kersulyte D."/>
            <person name="Berg D.E."/>
        </authorList>
    </citation>
    <scope>NUCLEOTIDE SEQUENCE [LARGE SCALE GENOMIC DNA]</scope>
    <source>
        <strain evidence="9">MIT 00-7128</strain>
    </source>
</reference>
<evidence type="ECO:0000313" key="8">
    <source>
        <dbReference type="EMBL" id="AFI04370.1"/>
    </source>
</evidence>
<name>I0EN51_HELC0</name>
<evidence type="ECO:0000256" key="4">
    <source>
        <dbReference type="SAM" id="Coils"/>
    </source>
</evidence>
<feature type="domain" description="HAMP" evidence="7">
    <location>
        <begin position="205"/>
        <end position="260"/>
    </location>
</feature>
<keyword evidence="5" id="KW-0472">Membrane</keyword>
<dbReference type="Proteomes" id="UP000005010">
    <property type="component" value="Chromosome"/>
</dbReference>
<dbReference type="Gene3D" id="6.10.340.10">
    <property type="match status" value="1"/>
</dbReference>
<dbReference type="Gene3D" id="3.30.450.290">
    <property type="match status" value="1"/>
</dbReference>
<dbReference type="SMART" id="SM00283">
    <property type="entry name" value="MA"/>
    <property type="match status" value="1"/>
</dbReference>
<dbReference type="STRING" id="182217.HCW_05540"/>
<dbReference type="HOGENOM" id="CLU_000445_107_27_7"/>
<evidence type="ECO:0000313" key="9">
    <source>
        <dbReference type="Proteomes" id="UP000005010"/>
    </source>
</evidence>
<evidence type="ECO:0000256" key="2">
    <source>
        <dbReference type="ARBA" id="ARBA00029447"/>
    </source>
</evidence>
<dbReference type="eggNOG" id="COG0840">
    <property type="taxonomic scope" value="Bacteria"/>
</dbReference>
<dbReference type="AlphaFoldDB" id="I0EN51"/>
<proteinExistence type="inferred from homology"/>
<dbReference type="Gene3D" id="1.10.287.950">
    <property type="entry name" value="Methyl-accepting chemotaxis protein"/>
    <property type="match status" value="1"/>
</dbReference>
<sequence>MEGLVLNLHTLKSKIIIGLGLSFSVLLVAVWIFLSKDYKSVAHEQGLHVTKMLNQSILNTVVQAINIGTKEAIHQAIEDSNKIEGVKVKFFPGEGDIRLFKYNVKFGENYPKEVLEYFRDVTKPQYNVVNEKDGFVWLLQPLANAKSCMVCHVNNKEGEMLGVMELKLNLSKIYASISTHQYSTISTIIAVVVALLFILLFVVKRDLFNPLNKLIELSNGFVNTAKVDLSKRLGIKTRDEIGIAAKNIDGFLDKVQEVIVESGKIFEKDKILYSDLGKVSNELVGMGQTQVEHMNNMNEAIVNSNELLTHAQNNLNESTENLNHSFNVLQEFRVELEAVVGANMSMNEKQNMMRENFSHLQTQANEIKNIGAIINDIADRTNLLALNAAIEAARAGEHGRGFAVVADEVRKLSEQIKKSLGEINVLVGTLNESIGSNGANANQIVEESNSVSEKIKELMEKNHDVVRMLEESRNKVIGGIEENSEVSSKINGIKGLSASVLETFNVVKESRERLDNNIKQLQENTVLLGKEFDKFN</sequence>
<accession>I0EN51</accession>
<dbReference type="InterPro" id="IPR003660">
    <property type="entry name" value="HAMP_dom"/>
</dbReference>
<dbReference type="GO" id="GO:0016020">
    <property type="term" value="C:membrane"/>
    <property type="evidence" value="ECO:0007669"/>
    <property type="project" value="InterPro"/>
</dbReference>
<keyword evidence="5" id="KW-0812">Transmembrane</keyword>
<keyword evidence="9" id="KW-1185">Reference proteome</keyword>
<feature type="coiled-coil region" evidence="4">
    <location>
        <begin position="504"/>
        <end position="531"/>
    </location>
</feature>
<dbReference type="PANTHER" id="PTHR32089">
    <property type="entry name" value="METHYL-ACCEPTING CHEMOTAXIS PROTEIN MCPB"/>
    <property type="match status" value="1"/>
</dbReference>
<dbReference type="Pfam" id="PF00015">
    <property type="entry name" value="MCPsignal"/>
    <property type="match status" value="1"/>
</dbReference>
<dbReference type="InterPro" id="IPR004089">
    <property type="entry name" value="MCPsignal_dom"/>
</dbReference>
<dbReference type="SUPFAM" id="SSF58104">
    <property type="entry name" value="Methyl-accepting chemotaxis protein (MCP) signaling domain"/>
    <property type="match status" value="1"/>
</dbReference>
<dbReference type="EMBL" id="CP003479">
    <property type="protein sequence ID" value="AFI04370.1"/>
    <property type="molecule type" value="Genomic_DNA"/>
</dbReference>
<dbReference type="PROSITE" id="PS50885">
    <property type="entry name" value="HAMP"/>
    <property type="match status" value="1"/>
</dbReference>
<feature type="transmembrane region" description="Helical" evidence="5">
    <location>
        <begin position="182"/>
        <end position="203"/>
    </location>
</feature>
<dbReference type="GO" id="GO:0007165">
    <property type="term" value="P:signal transduction"/>
    <property type="evidence" value="ECO:0007669"/>
    <property type="project" value="UniProtKB-KW"/>
</dbReference>
<evidence type="ECO:0000259" key="7">
    <source>
        <dbReference type="PROSITE" id="PS50885"/>
    </source>
</evidence>
<dbReference type="PROSITE" id="PS50111">
    <property type="entry name" value="CHEMOTAXIS_TRANSDUC_2"/>
    <property type="match status" value="1"/>
</dbReference>
<keyword evidence="5" id="KW-1133">Transmembrane helix</keyword>
<protein>
    <submittedName>
        <fullName evidence="8">MCP-domain-containing signal transduction protein</fullName>
    </submittedName>
</protein>
<comment type="similarity">
    <text evidence="2">Belongs to the methyl-accepting chemotaxis (MCP) protein family.</text>
</comment>
<gene>
    <name evidence="8" type="ordered locus">HCW_05540</name>
</gene>
<dbReference type="KEGG" id="hce:HCW_05540"/>
<feature type="transmembrane region" description="Helical" evidence="5">
    <location>
        <begin position="15"/>
        <end position="34"/>
    </location>
</feature>
<feature type="domain" description="Methyl-accepting transducer" evidence="6">
    <location>
        <begin position="274"/>
        <end position="505"/>
    </location>
</feature>
<keyword evidence="1 3" id="KW-0807">Transducer</keyword>
<keyword evidence="4" id="KW-0175">Coiled coil</keyword>
<dbReference type="PANTHER" id="PTHR32089:SF112">
    <property type="entry name" value="LYSOZYME-LIKE PROTEIN-RELATED"/>
    <property type="match status" value="1"/>
</dbReference>
<evidence type="ECO:0000256" key="5">
    <source>
        <dbReference type="SAM" id="Phobius"/>
    </source>
</evidence>
<dbReference type="PATRIC" id="fig|182217.3.peg.1175"/>